<evidence type="ECO:0000313" key="1">
    <source>
        <dbReference type="EMBL" id="OAP57711.1"/>
    </source>
</evidence>
<organism evidence="1 2">
    <name type="scientific">Fonsecaea erecta</name>
    <dbReference type="NCBI Taxonomy" id="1367422"/>
    <lineage>
        <taxon>Eukaryota</taxon>
        <taxon>Fungi</taxon>
        <taxon>Dikarya</taxon>
        <taxon>Ascomycota</taxon>
        <taxon>Pezizomycotina</taxon>
        <taxon>Eurotiomycetes</taxon>
        <taxon>Chaetothyriomycetidae</taxon>
        <taxon>Chaetothyriales</taxon>
        <taxon>Herpotrichiellaceae</taxon>
        <taxon>Fonsecaea</taxon>
    </lineage>
</organism>
<comment type="caution">
    <text evidence="1">The sequence shown here is derived from an EMBL/GenBank/DDBJ whole genome shotgun (WGS) entry which is preliminary data.</text>
</comment>
<reference evidence="1 2" key="1">
    <citation type="submission" date="2016-04" db="EMBL/GenBank/DDBJ databases">
        <title>Draft genome of Fonsecaea erecta CBS 125763.</title>
        <authorList>
            <person name="Weiss V.A."/>
            <person name="Vicente V.A."/>
            <person name="Raittz R.T."/>
            <person name="Moreno L.F."/>
            <person name="De Souza E.M."/>
            <person name="Pedrosa F.O."/>
            <person name="Steffens M.B."/>
            <person name="Faoro H."/>
            <person name="Tadra-Sfeir M.Z."/>
            <person name="Najafzadeh M.J."/>
            <person name="Felipe M.S."/>
            <person name="Teixeira M."/>
            <person name="Sun J."/>
            <person name="Xi L."/>
            <person name="Gomes R."/>
            <person name="De Azevedo C.M."/>
            <person name="Salgado C.G."/>
            <person name="Da Silva M.B."/>
            <person name="Nascimento M.F."/>
            <person name="Queiroz-Telles F."/>
            <person name="Attili D.S."/>
            <person name="Gorbushina A."/>
        </authorList>
    </citation>
    <scope>NUCLEOTIDE SEQUENCE [LARGE SCALE GENOMIC DNA]</scope>
    <source>
        <strain evidence="1 2">CBS 125763</strain>
    </source>
</reference>
<dbReference type="STRING" id="1367422.A0A178ZE27"/>
<dbReference type="OrthoDB" id="5421247at2759"/>
<accession>A0A178ZE27</accession>
<dbReference type="GeneID" id="30012617"/>
<dbReference type="RefSeq" id="XP_018691078.1">
    <property type="nucleotide sequence ID" value="XM_018839957.1"/>
</dbReference>
<sequence>MTVRDATEQPIGESESINLAKPSLQELEDTARHVIATLKSIPGYENRKIAIIGGMALWNLFPEGRTTEDVDFVVTGHNVPKSIKERLVTLKNGSFGQTAQNFFYRHPSGKEIQIDMVPEFQCRHISSVAMPVASWTENHKLPYASGLDILVLKIYSCGLRADDAKKKKDAQDAAQLLNALPTEGPVALDANQRQLVQDGLGAILKETGTDMEWWRRYLEF</sequence>
<protein>
    <submittedName>
        <fullName evidence="1">Uncharacterized protein</fullName>
    </submittedName>
</protein>
<name>A0A178ZE27_9EURO</name>
<keyword evidence="2" id="KW-1185">Reference proteome</keyword>
<dbReference type="AlphaFoldDB" id="A0A178ZE27"/>
<dbReference type="EMBL" id="LVYI01000007">
    <property type="protein sequence ID" value="OAP57711.1"/>
    <property type="molecule type" value="Genomic_DNA"/>
</dbReference>
<gene>
    <name evidence="1" type="ORF">AYL99_08449</name>
</gene>
<evidence type="ECO:0000313" key="2">
    <source>
        <dbReference type="Proteomes" id="UP000078343"/>
    </source>
</evidence>
<proteinExistence type="predicted"/>
<dbReference type="Proteomes" id="UP000078343">
    <property type="component" value="Unassembled WGS sequence"/>
</dbReference>